<organism evidence="3 4">
    <name type="scientific">Candidatus Beckwithbacteria bacterium RBG_13_35_6</name>
    <dbReference type="NCBI Taxonomy" id="1797456"/>
    <lineage>
        <taxon>Bacteria</taxon>
        <taxon>Candidatus Beckwithiibacteriota</taxon>
    </lineage>
</organism>
<feature type="transmembrane region" description="Helical" evidence="1">
    <location>
        <begin position="306"/>
        <end position="330"/>
    </location>
</feature>
<gene>
    <name evidence="3" type="ORF">A3J78_00330</name>
</gene>
<comment type="caution">
    <text evidence="3">The sequence shown here is derived from an EMBL/GenBank/DDBJ whole genome shotgun (WGS) entry which is preliminary data.</text>
</comment>
<reference evidence="3 4" key="1">
    <citation type="journal article" date="2016" name="Nat. Commun.">
        <title>Thousands of microbial genomes shed light on interconnected biogeochemical processes in an aquifer system.</title>
        <authorList>
            <person name="Anantharaman K."/>
            <person name="Brown C.T."/>
            <person name="Hug L.A."/>
            <person name="Sharon I."/>
            <person name="Castelle C.J."/>
            <person name="Probst A.J."/>
            <person name="Thomas B.C."/>
            <person name="Singh A."/>
            <person name="Wilkins M.J."/>
            <person name="Karaoz U."/>
            <person name="Brodie E.L."/>
            <person name="Williams K.H."/>
            <person name="Hubbard S.S."/>
            <person name="Banfield J.F."/>
        </authorList>
    </citation>
    <scope>NUCLEOTIDE SEQUENCE [LARGE SCALE GENOMIC DNA]</scope>
</reference>
<sequence length="335" mass="38651">MDSGNKRVKPHLSIIIPAYNSAATLPALLRSIINSQLKNIETIIVDDGSTDKTKEIIKKFPQIRYFSINHQGPGGARNFGARKAKSDILVFFDSDVVLYADTLRIILKAFTDKKTIAITGIWDKDQKNTDFFPRYKALRDWCYWFFEDAGKQYAHVFSPRVAAIRKKVFLEFGGFDDSQSHVNALEEFGFTYRLTGKYKIKFLPNLRVHHEFGSFKSMAVRFFKRSFSYAKVFLKYKRFNRNGYTPNEGLAGLVMVLALFSFSLSFWFSHLLYAALLLLTVHLYLERKFFAFALKEEGFIFTFKSVFAGLIVYLIVYSAMTASIFHSLFIKDKKS</sequence>
<dbReference type="PANTHER" id="PTHR22916">
    <property type="entry name" value="GLYCOSYLTRANSFERASE"/>
    <property type="match status" value="1"/>
</dbReference>
<proteinExistence type="predicted"/>
<name>A0A1F5DHY5_9BACT</name>
<keyword evidence="1" id="KW-0472">Membrane</keyword>
<feature type="transmembrane region" description="Helical" evidence="1">
    <location>
        <begin position="267"/>
        <end position="285"/>
    </location>
</feature>
<dbReference type="Gene3D" id="3.90.550.10">
    <property type="entry name" value="Spore Coat Polysaccharide Biosynthesis Protein SpsA, Chain A"/>
    <property type="match status" value="1"/>
</dbReference>
<keyword evidence="1" id="KW-0812">Transmembrane</keyword>
<feature type="domain" description="Glycosyltransferase 2-like" evidence="2">
    <location>
        <begin position="13"/>
        <end position="169"/>
    </location>
</feature>
<dbReference type="Proteomes" id="UP000178758">
    <property type="component" value="Unassembled WGS sequence"/>
</dbReference>
<evidence type="ECO:0000313" key="3">
    <source>
        <dbReference type="EMBL" id="OGD54664.1"/>
    </source>
</evidence>
<dbReference type="Pfam" id="PF00535">
    <property type="entry name" value="Glycos_transf_2"/>
    <property type="match status" value="1"/>
</dbReference>
<dbReference type="CDD" id="cd00761">
    <property type="entry name" value="Glyco_tranf_GTA_type"/>
    <property type="match status" value="1"/>
</dbReference>
<protein>
    <recommendedName>
        <fullName evidence="2">Glycosyltransferase 2-like domain-containing protein</fullName>
    </recommendedName>
</protein>
<dbReference type="EMBL" id="MEZJ01000007">
    <property type="protein sequence ID" value="OGD54664.1"/>
    <property type="molecule type" value="Genomic_DNA"/>
</dbReference>
<evidence type="ECO:0000313" key="4">
    <source>
        <dbReference type="Proteomes" id="UP000178758"/>
    </source>
</evidence>
<evidence type="ECO:0000256" key="1">
    <source>
        <dbReference type="SAM" id="Phobius"/>
    </source>
</evidence>
<keyword evidence="1" id="KW-1133">Transmembrane helix</keyword>
<dbReference type="SUPFAM" id="SSF53448">
    <property type="entry name" value="Nucleotide-diphospho-sugar transferases"/>
    <property type="match status" value="1"/>
</dbReference>
<dbReference type="InterPro" id="IPR029044">
    <property type="entry name" value="Nucleotide-diphossugar_trans"/>
</dbReference>
<dbReference type="AlphaFoldDB" id="A0A1F5DHY5"/>
<dbReference type="InterPro" id="IPR001173">
    <property type="entry name" value="Glyco_trans_2-like"/>
</dbReference>
<evidence type="ECO:0000259" key="2">
    <source>
        <dbReference type="Pfam" id="PF00535"/>
    </source>
</evidence>
<accession>A0A1F5DHY5</accession>